<gene>
    <name evidence="2" type="ORF">HHI36_002689</name>
</gene>
<name>A0ABD2PBI0_9CUCU</name>
<dbReference type="EMBL" id="JABFTP020000185">
    <property type="protein sequence ID" value="KAL3288240.1"/>
    <property type="molecule type" value="Genomic_DNA"/>
</dbReference>
<sequence length="109" mass="12646">MECVQKICDIEDKTNELKETTNKILEQVRNRVVGGKPKYSAYKTEESKSNECKNKGRNRRGNQTKRERISINRVKHVKNGSVVVHCDDKQSLQKLQNFAVNHLADKYEV</sequence>
<proteinExistence type="predicted"/>
<organism evidence="2 3">
    <name type="scientific">Cryptolaemus montrouzieri</name>
    <dbReference type="NCBI Taxonomy" id="559131"/>
    <lineage>
        <taxon>Eukaryota</taxon>
        <taxon>Metazoa</taxon>
        <taxon>Ecdysozoa</taxon>
        <taxon>Arthropoda</taxon>
        <taxon>Hexapoda</taxon>
        <taxon>Insecta</taxon>
        <taxon>Pterygota</taxon>
        <taxon>Neoptera</taxon>
        <taxon>Endopterygota</taxon>
        <taxon>Coleoptera</taxon>
        <taxon>Polyphaga</taxon>
        <taxon>Cucujiformia</taxon>
        <taxon>Coccinelloidea</taxon>
        <taxon>Coccinellidae</taxon>
        <taxon>Scymninae</taxon>
        <taxon>Scymnini</taxon>
        <taxon>Cryptolaemus</taxon>
    </lineage>
</organism>
<dbReference type="AlphaFoldDB" id="A0ABD2PBI0"/>
<feature type="compositionally biased region" description="Basic and acidic residues" evidence="1">
    <location>
        <begin position="43"/>
        <end position="54"/>
    </location>
</feature>
<evidence type="ECO:0000313" key="2">
    <source>
        <dbReference type="EMBL" id="KAL3288240.1"/>
    </source>
</evidence>
<reference evidence="2 3" key="1">
    <citation type="journal article" date="2021" name="BMC Biol.">
        <title>Horizontally acquired antibacterial genes associated with adaptive radiation of ladybird beetles.</title>
        <authorList>
            <person name="Li H.S."/>
            <person name="Tang X.F."/>
            <person name="Huang Y.H."/>
            <person name="Xu Z.Y."/>
            <person name="Chen M.L."/>
            <person name="Du X.Y."/>
            <person name="Qiu B.Y."/>
            <person name="Chen P.T."/>
            <person name="Zhang W."/>
            <person name="Slipinski A."/>
            <person name="Escalona H.E."/>
            <person name="Waterhouse R.M."/>
            <person name="Zwick A."/>
            <person name="Pang H."/>
        </authorList>
    </citation>
    <scope>NUCLEOTIDE SEQUENCE [LARGE SCALE GENOMIC DNA]</scope>
    <source>
        <strain evidence="2">SYSU2018</strain>
    </source>
</reference>
<evidence type="ECO:0000313" key="3">
    <source>
        <dbReference type="Proteomes" id="UP001516400"/>
    </source>
</evidence>
<feature type="region of interest" description="Disordered" evidence="1">
    <location>
        <begin position="41"/>
        <end position="67"/>
    </location>
</feature>
<accession>A0ABD2PBI0</accession>
<dbReference type="Proteomes" id="UP001516400">
    <property type="component" value="Unassembled WGS sequence"/>
</dbReference>
<evidence type="ECO:0000256" key="1">
    <source>
        <dbReference type="SAM" id="MobiDB-lite"/>
    </source>
</evidence>
<protein>
    <submittedName>
        <fullName evidence="2">Uncharacterized protein</fullName>
    </submittedName>
</protein>
<comment type="caution">
    <text evidence="2">The sequence shown here is derived from an EMBL/GenBank/DDBJ whole genome shotgun (WGS) entry which is preliminary data.</text>
</comment>
<keyword evidence="3" id="KW-1185">Reference proteome</keyword>